<keyword evidence="2" id="KW-0732">Signal</keyword>
<dbReference type="OrthoDB" id="10300181at2759"/>
<feature type="region of interest" description="Disordered" evidence="1">
    <location>
        <begin position="17"/>
        <end position="41"/>
    </location>
</feature>
<dbReference type="EMBL" id="LSRX01001274">
    <property type="protein sequence ID" value="OLP81512.1"/>
    <property type="molecule type" value="Genomic_DNA"/>
</dbReference>
<feature type="chain" id="PRO_5012186824" description="SnoaL-like domain-containing protein" evidence="2">
    <location>
        <begin position="19"/>
        <end position="237"/>
    </location>
</feature>
<organism evidence="3 4">
    <name type="scientific">Symbiodinium microadriaticum</name>
    <name type="common">Dinoflagellate</name>
    <name type="synonym">Zooxanthella microadriatica</name>
    <dbReference type="NCBI Taxonomy" id="2951"/>
    <lineage>
        <taxon>Eukaryota</taxon>
        <taxon>Sar</taxon>
        <taxon>Alveolata</taxon>
        <taxon>Dinophyceae</taxon>
        <taxon>Suessiales</taxon>
        <taxon>Symbiodiniaceae</taxon>
        <taxon>Symbiodinium</taxon>
    </lineage>
</organism>
<name>A0A1Q9CF25_SYMMI</name>
<sequence>MRLLGLLGLLVFAKQAQAQPSQPRPMQPPLLPSSHQAPEMRPPRGIDLLGRAFFRLLRDKPLEAAEVRSLRAHRASRSVAAVFSDGRAQATSDAPGENSCEAWHATDISALTGLPPTVKLLGVALQWLRADVVGDFEAHSKLVSRKDSVEMFGAKGFESVLRFKQSFLVRSEDFDNYEVDAVLDVDAPSHTVVASFSCLIPGKEGTGTDVITVDPADFKVYRVRALRHTGADVQAST</sequence>
<proteinExistence type="predicted"/>
<reference evidence="3 4" key="1">
    <citation type="submission" date="2016-02" db="EMBL/GenBank/DDBJ databases">
        <title>Genome analysis of coral dinoflagellate symbionts highlights evolutionary adaptations to a symbiotic lifestyle.</title>
        <authorList>
            <person name="Aranda M."/>
            <person name="Li Y."/>
            <person name="Liew Y.J."/>
            <person name="Baumgarten S."/>
            <person name="Simakov O."/>
            <person name="Wilson M."/>
            <person name="Piel J."/>
            <person name="Ashoor H."/>
            <person name="Bougouffa S."/>
            <person name="Bajic V.B."/>
            <person name="Ryu T."/>
            <person name="Ravasi T."/>
            <person name="Bayer T."/>
            <person name="Micklem G."/>
            <person name="Kim H."/>
            <person name="Bhak J."/>
            <person name="Lajeunesse T.C."/>
            <person name="Voolstra C.R."/>
        </authorList>
    </citation>
    <scope>NUCLEOTIDE SEQUENCE [LARGE SCALE GENOMIC DNA]</scope>
    <source>
        <strain evidence="3 4">CCMP2467</strain>
    </source>
</reference>
<protein>
    <recommendedName>
        <fullName evidence="5">SnoaL-like domain-containing protein</fullName>
    </recommendedName>
</protein>
<accession>A0A1Q9CF25</accession>
<evidence type="ECO:0000313" key="4">
    <source>
        <dbReference type="Proteomes" id="UP000186817"/>
    </source>
</evidence>
<dbReference type="AlphaFoldDB" id="A0A1Q9CF25"/>
<evidence type="ECO:0000313" key="3">
    <source>
        <dbReference type="EMBL" id="OLP81512.1"/>
    </source>
</evidence>
<feature type="signal peptide" evidence="2">
    <location>
        <begin position="1"/>
        <end position="18"/>
    </location>
</feature>
<evidence type="ECO:0000256" key="2">
    <source>
        <dbReference type="SAM" id="SignalP"/>
    </source>
</evidence>
<comment type="caution">
    <text evidence="3">The sequence shown here is derived from an EMBL/GenBank/DDBJ whole genome shotgun (WGS) entry which is preliminary data.</text>
</comment>
<gene>
    <name evidence="3" type="ORF">AK812_SmicGene37936</name>
</gene>
<evidence type="ECO:0000256" key="1">
    <source>
        <dbReference type="SAM" id="MobiDB-lite"/>
    </source>
</evidence>
<dbReference type="Proteomes" id="UP000186817">
    <property type="component" value="Unassembled WGS sequence"/>
</dbReference>
<keyword evidence="4" id="KW-1185">Reference proteome</keyword>
<evidence type="ECO:0008006" key="5">
    <source>
        <dbReference type="Google" id="ProtNLM"/>
    </source>
</evidence>
<feature type="compositionally biased region" description="Pro residues" evidence="1">
    <location>
        <begin position="22"/>
        <end position="31"/>
    </location>
</feature>